<name>A0A2T0T6U4_9PSEU</name>
<proteinExistence type="predicted"/>
<dbReference type="AlphaFoldDB" id="A0A2T0T6U4"/>
<organism evidence="1 2">
    <name type="scientific">Umezawaea tangerina</name>
    <dbReference type="NCBI Taxonomy" id="84725"/>
    <lineage>
        <taxon>Bacteria</taxon>
        <taxon>Bacillati</taxon>
        <taxon>Actinomycetota</taxon>
        <taxon>Actinomycetes</taxon>
        <taxon>Pseudonocardiales</taxon>
        <taxon>Pseudonocardiaceae</taxon>
        <taxon>Umezawaea</taxon>
    </lineage>
</organism>
<dbReference type="InterPro" id="IPR023393">
    <property type="entry name" value="START-like_dom_sf"/>
</dbReference>
<dbReference type="Gene3D" id="3.30.530.20">
    <property type="match status" value="1"/>
</dbReference>
<protein>
    <submittedName>
        <fullName evidence="1">Polyketide cyclase/dehydrase/lipid transport protein</fullName>
    </submittedName>
</protein>
<evidence type="ECO:0000313" key="2">
    <source>
        <dbReference type="Proteomes" id="UP000239494"/>
    </source>
</evidence>
<accession>A0A2T0T6U4</accession>
<reference evidence="1 2" key="1">
    <citation type="submission" date="2018-03" db="EMBL/GenBank/DDBJ databases">
        <title>Genomic Encyclopedia of Archaeal and Bacterial Type Strains, Phase II (KMG-II): from individual species to whole genera.</title>
        <authorList>
            <person name="Goeker M."/>
        </authorList>
    </citation>
    <scope>NUCLEOTIDE SEQUENCE [LARGE SCALE GENOMIC DNA]</scope>
    <source>
        <strain evidence="1 2">DSM 44720</strain>
    </source>
</reference>
<dbReference type="EMBL" id="PVTF01000005">
    <property type="protein sequence ID" value="PRY41368.1"/>
    <property type="molecule type" value="Genomic_DNA"/>
</dbReference>
<dbReference type="Proteomes" id="UP000239494">
    <property type="component" value="Unassembled WGS sequence"/>
</dbReference>
<dbReference type="Pfam" id="PF10604">
    <property type="entry name" value="Polyketide_cyc2"/>
    <property type="match status" value="1"/>
</dbReference>
<dbReference type="SUPFAM" id="SSF55961">
    <property type="entry name" value="Bet v1-like"/>
    <property type="match status" value="1"/>
</dbReference>
<sequence>MASISKDVLIESSAEDVWAVVGDFATGPSRMAPGFVADTRVEADHRVVTFANGTAVRERLVTVDHDARRIVYSVVGGSVEPDHDNASMQVVAEGERRCRLVWVRDVLPDGLAAPMAESMALGLAATKRAFDDTRDTGA</sequence>
<keyword evidence="2" id="KW-1185">Reference proteome</keyword>
<gene>
    <name evidence="1" type="ORF">CLV43_105126</name>
</gene>
<evidence type="ECO:0000313" key="1">
    <source>
        <dbReference type="EMBL" id="PRY41368.1"/>
    </source>
</evidence>
<comment type="caution">
    <text evidence="1">The sequence shown here is derived from an EMBL/GenBank/DDBJ whole genome shotgun (WGS) entry which is preliminary data.</text>
</comment>
<dbReference type="InterPro" id="IPR019587">
    <property type="entry name" value="Polyketide_cyclase/dehydratase"/>
</dbReference>
<dbReference type="OrthoDB" id="6024794at2"/>
<dbReference type="CDD" id="cd07821">
    <property type="entry name" value="PYR_PYL_RCAR_like"/>
    <property type="match status" value="1"/>
</dbReference>
<dbReference type="RefSeq" id="WP_106188406.1">
    <property type="nucleotide sequence ID" value="NZ_PVTF01000005.1"/>
</dbReference>